<dbReference type="Pfam" id="PF12625">
    <property type="entry name" value="Arabinose_bd"/>
    <property type="match status" value="1"/>
</dbReference>
<dbReference type="SUPFAM" id="SSF46689">
    <property type="entry name" value="Homeodomain-like"/>
    <property type="match status" value="1"/>
</dbReference>
<proteinExistence type="predicted"/>
<keyword evidence="2" id="KW-0238">DNA-binding</keyword>
<feature type="domain" description="HTH araC/xylS-type" evidence="4">
    <location>
        <begin position="234"/>
        <end position="331"/>
    </location>
</feature>
<dbReference type="SMART" id="SM00342">
    <property type="entry name" value="HTH_ARAC"/>
    <property type="match status" value="1"/>
</dbReference>
<dbReference type="PANTHER" id="PTHR47894:SF4">
    <property type="entry name" value="HTH-TYPE TRANSCRIPTIONAL REGULATOR GADX"/>
    <property type="match status" value="1"/>
</dbReference>
<dbReference type="InterPro" id="IPR009057">
    <property type="entry name" value="Homeodomain-like_sf"/>
</dbReference>
<gene>
    <name evidence="5" type="ORF">C2846_07915</name>
</gene>
<evidence type="ECO:0000256" key="1">
    <source>
        <dbReference type="ARBA" id="ARBA00023015"/>
    </source>
</evidence>
<comment type="caution">
    <text evidence="5">The sequence shown here is derived from an EMBL/GenBank/DDBJ whole genome shotgun (WGS) entry which is preliminary data.</text>
</comment>
<dbReference type="InterPro" id="IPR018060">
    <property type="entry name" value="HTH_AraC"/>
</dbReference>
<accession>A0A396S1A2</accession>
<dbReference type="InterPro" id="IPR032687">
    <property type="entry name" value="AraC-type_N"/>
</dbReference>
<dbReference type="GO" id="GO:0005829">
    <property type="term" value="C:cytosol"/>
    <property type="evidence" value="ECO:0007669"/>
    <property type="project" value="TreeGrafter"/>
</dbReference>
<sequence length="335" mass="38033">MALPEPSASSENLEKIIKGLRAVVDEPVLTAALIRYQLDQPMARAQRVALAVIRSMIEDLSQQLNDPLLMTRAFAHLNYSRSFLGTTFLSSTRTVLDVVQMAQRYMHLGTDLGSIGISLEGSQARVQVQSNPAFQPSRQQMDSMLYAMLRTLQSLGVQQLVAHLPAPQADVLKRHYRQLFKVPIQFNSTQECYQLSFPRIELSRALDWEATDIGRLARRERRLIRNHDAHDWAGSVMLLLPVLLRRGDASIERCATLLALSSRSLQRRLADEGQPFSRLLEQCRRRLCMEYLAAGYASETVALLIGYRQTGQFFRSYRRWFGHSPGDFQRAQAVA</sequence>
<dbReference type="AlphaFoldDB" id="A0A396S1A2"/>
<evidence type="ECO:0000259" key="4">
    <source>
        <dbReference type="PROSITE" id="PS01124"/>
    </source>
</evidence>
<dbReference type="Pfam" id="PF12833">
    <property type="entry name" value="HTH_18"/>
    <property type="match status" value="1"/>
</dbReference>
<dbReference type="GO" id="GO:0003700">
    <property type="term" value="F:DNA-binding transcription factor activity"/>
    <property type="evidence" value="ECO:0007669"/>
    <property type="project" value="InterPro"/>
</dbReference>
<keyword evidence="1" id="KW-0805">Transcription regulation</keyword>
<dbReference type="RefSeq" id="WP_119701180.1">
    <property type="nucleotide sequence ID" value="NZ_QJSA01000006.1"/>
</dbReference>
<dbReference type="EMBL" id="QJSA01000006">
    <property type="protein sequence ID" value="RHW21442.1"/>
    <property type="molecule type" value="Genomic_DNA"/>
</dbReference>
<evidence type="ECO:0000313" key="6">
    <source>
        <dbReference type="Proteomes" id="UP000265745"/>
    </source>
</evidence>
<dbReference type="Proteomes" id="UP000265745">
    <property type="component" value="Unassembled WGS sequence"/>
</dbReference>
<organism evidence="5 6">
    <name type="scientific">Pseudomonas jilinensis</name>
    <dbReference type="NCBI Taxonomy" id="2078689"/>
    <lineage>
        <taxon>Bacteria</taxon>
        <taxon>Pseudomonadati</taxon>
        <taxon>Pseudomonadota</taxon>
        <taxon>Gammaproteobacteria</taxon>
        <taxon>Pseudomonadales</taxon>
        <taxon>Pseudomonadaceae</taxon>
        <taxon>Pseudomonas</taxon>
    </lineage>
</organism>
<keyword evidence="6" id="KW-1185">Reference proteome</keyword>
<dbReference type="PANTHER" id="PTHR47894">
    <property type="entry name" value="HTH-TYPE TRANSCRIPTIONAL REGULATOR GADX"/>
    <property type="match status" value="1"/>
</dbReference>
<dbReference type="PROSITE" id="PS01124">
    <property type="entry name" value="HTH_ARAC_FAMILY_2"/>
    <property type="match status" value="1"/>
</dbReference>
<protein>
    <recommendedName>
        <fullName evidence="4">HTH araC/xylS-type domain-containing protein</fullName>
    </recommendedName>
</protein>
<reference evidence="5 6" key="1">
    <citation type="submission" date="2018-06" db="EMBL/GenBank/DDBJ databases">
        <title>Pseudomonas jilinensis sp. nov., isolated from the production water of Jilin Oilfield in China.</title>
        <authorList>
            <person name="Wang J."/>
        </authorList>
    </citation>
    <scope>NUCLEOTIDE SEQUENCE [LARGE SCALE GENOMIC DNA]</scope>
    <source>
        <strain evidence="5 6">JS15-10A1</strain>
    </source>
</reference>
<name>A0A396S1A2_9PSED</name>
<dbReference type="OrthoDB" id="6862888at2"/>
<dbReference type="Gene3D" id="1.10.10.60">
    <property type="entry name" value="Homeodomain-like"/>
    <property type="match status" value="1"/>
</dbReference>
<keyword evidence="3" id="KW-0804">Transcription</keyword>
<evidence type="ECO:0000313" key="5">
    <source>
        <dbReference type="EMBL" id="RHW21442.1"/>
    </source>
</evidence>
<evidence type="ECO:0000256" key="3">
    <source>
        <dbReference type="ARBA" id="ARBA00023163"/>
    </source>
</evidence>
<dbReference type="GO" id="GO:0000976">
    <property type="term" value="F:transcription cis-regulatory region binding"/>
    <property type="evidence" value="ECO:0007669"/>
    <property type="project" value="TreeGrafter"/>
</dbReference>
<evidence type="ECO:0000256" key="2">
    <source>
        <dbReference type="ARBA" id="ARBA00023125"/>
    </source>
</evidence>